<dbReference type="PIRSF" id="PIRSF005572">
    <property type="entry name" value="NifS"/>
    <property type="match status" value="1"/>
</dbReference>
<evidence type="ECO:0000256" key="1">
    <source>
        <dbReference type="ARBA" id="ARBA00001933"/>
    </source>
</evidence>
<dbReference type="PANTHER" id="PTHR11601">
    <property type="entry name" value="CYSTEINE DESULFURYLASE FAMILY MEMBER"/>
    <property type="match status" value="1"/>
</dbReference>
<evidence type="ECO:0000256" key="3">
    <source>
        <dbReference type="ARBA" id="ARBA00022679"/>
    </source>
</evidence>
<keyword evidence="6" id="KW-0408">Iron</keyword>
<evidence type="ECO:0000256" key="5">
    <source>
        <dbReference type="ARBA" id="ARBA00022898"/>
    </source>
</evidence>
<dbReference type="EMBL" id="MEXB01000009">
    <property type="protein sequence ID" value="OGC88297.1"/>
    <property type="molecule type" value="Genomic_DNA"/>
</dbReference>
<keyword evidence="4" id="KW-0479">Metal-binding</keyword>
<keyword evidence="7" id="KW-0411">Iron-sulfur</keyword>
<keyword evidence="3" id="KW-0808">Transferase</keyword>
<dbReference type="GO" id="GO:0051536">
    <property type="term" value="F:iron-sulfur cluster binding"/>
    <property type="evidence" value="ECO:0007669"/>
    <property type="project" value="UniProtKB-KW"/>
</dbReference>
<keyword evidence="5" id="KW-0663">Pyridoxal phosphate</keyword>
<dbReference type="Proteomes" id="UP000176568">
    <property type="component" value="Unassembled WGS sequence"/>
</dbReference>
<comment type="cofactor">
    <cofactor evidence="1">
        <name>pyridoxal 5'-phosphate</name>
        <dbReference type="ChEBI" id="CHEBI:597326"/>
    </cofactor>
</comment>
<evidence type="ECO:0000256" key="8">
    <source>
        <dbReference type="ARBA" id="ARBA00050776"/>
    </source>
</evidence>
<name>A0A1F4Y2U7_9BACT</name>
<dbReference type="STRING" id="1797247.A2419_00320"/>
<reference evidence="10 11" key="1">
    <citation type="journal article" date="2016" name="Nat. Commun.">
        <title>Thousands of microbial genomes shed light on interconnected biogeochemical processes in an aquifer system.</title>
        <authorList>
            <person name="Anantharaman K."/>
            <person name="Brown C.T."/>
            <person name="Hug L.A."/>
            <person name="Sharon I."/>
            <person name="Castelle C.J."/>
            <person name="Probst A.J."/>
            <person name="Thomas B.C."/>
            <person name="Singh A."/>
            <person name="Wilkins M.J."/>
            <person name="Karaoz U."/>
            <person name="Brodie E.L."/>
            <person name="Williams K.H."/>
            <person name="Hubbard S.S."/>
            <person name="Banfield J.F."/>
        </authorList>
    </citation>
    <scope>NUCLEOTIDE SEQUENCE [LARGE SCALE GENOMIC DNA]</scope>
</reference>
<evidence type="ECO:0000259" key="9">
    <source>
        <dbReference type="Pfam" id="PF00266"/>
    </source>
</evidence>
<comment type="catalytic activity">
    <reaction evidence="8">
        <text>(sulfur carrier)-H + L-cysteine = (sulfur carrier)-SH + L-alanine</text>
        <dbReference type="Rhea" id="RHEA:43892"/>
        <dbReference type="Rhea" id="RHEA-COMP:14737"/>
        <dbReference type="Rhea" id="RHEA-COMP:14739"/>
        <dbReference type="ChEBI" id="CHEBI:29917"/>
        <dbReference type="ChEBI" id="CHEBI:35235"/>
        <dbReference type="ChEBI" id="CHEBI:57972"/>
        <dbReference type="ChEBI" id="CHEBI:64428"/>
        <dbReference type="EC" id="2.8.1.7"/>
    </reaction>
</comment>
<dbReference type="Gene3D" id="1.10.260.50">
    <property type="match status" value="1"/>
</dbReference>
<dbReference type="PANTHER" id="PTHR11601:SF34">
    <property type="entry name" value="CYSTEINE DESULFURASE"/>
    <property type="match status" value="1"/>
</dbReference>
<dbReference type="InterPro" id="IPR015421">
    <property type="entry name" value="PyrdxlP-dep_Trfase_major"/>
</dbReference>
<dbReference type="Gene3D" id="3.90.1150.10">
    <property type="entry name" value="Aspartate Aminotransferase, domain 1"/>
    <property type="match status" value="1"/>
</dbReference>
<dbReference type="AlphaFoldDB" id="A0A1F4Y2U7"/>
<dbReference type="InterPro" id="IPR015424">
    <property type="entry name" value="PyrdxlP-dep_Trfase"/>
</dbReference>
<comment type="similarity">
    <text evidence="2">Belongs to the class-V pyridoxal-phosphate-dependent aminotransferase family. NifS/IscS subfamily.</text>
</comment>
<dbReference type="GO" id="GO:0031071">
    <property type="term" value="F:cysteine desulfurase activity"/>
    <property type="evidence" value="ECO:0007669"/>
    <property type="project" value="UniProtKB-EC"/>
</dbReference>
<evidence type="ECO:0000313" key="10">
    <source>
        <dbReference type="EMBL" id="OGC88297.1"/>
    </source>
</evidence>
<proteinExistence type="inferred from homology"/>
<accession>A0A1F4Y2U7</accession>
<dbReference type="SUPFAM" id="SSF53383">
    <property type="entry name" value="PLP-dependent transferases"/>
    <property type="match status" value="1"/>
</dbReference>
<dbReference type="InterPro" id="IPR015422">
    <property type="entry name" value="PyrdxlP-dep_Trfase_small"/>
</dbReference>
<dbReference type="InterPro" id="IPR016454">
    <property type="entry name" value="Cysteine_dSase"/>
</dbReference>
<dbReference type="Gene3D" id="3.40.640.10">
    <property type="entry name" value="Type I PLP-dependent aspartate aminotransferase-like (Major domain)"/>
    <property type="match status" value="1"/>
</dbReference>
<dbReference type="Pfam" id="PF00266">
    <property type="entry name" value="Aminotran_5"/>
    <property type="match status" value="1"/>
</dbReference>
<comment type="caution">
    <text evidence="10">The sequence shown here is derived from an EMBL/GenBank/DDBJ whole genome shotgun (WGS) entry which is preliminary data.</text>
</comment>
<evidence type="ECO:0000256" key="4">
    <source>
        <dbReference type="ARBA" id="ARBA00022723"/>
    </source>
</evidence>
<dbReference type="GO" id="GO:0046872">
    <property type="term" value="F:metal ion binding"/>
    <property type="evidence" value="ECO:0007669"/>
    <property type="project" value="UniProtKB-KW"/>
</dbReference>
<evidence type="ECO:0000256" key="6">
    <source>
        <dbReference type="ARBA" id="ARBA00023004"/>
    </source>
</evidence>
<sequence length="400" mass="42894">MWFRKKRIYADAAAATPLSARARGELLRLLDVYGNAGAIHSEAVAAKKELDDAREMIASSIGAHADEMIFSASGTESNNIAIHGVLRPLLQKHGELHAITLAIEHQSVLEPLRALKAEGLTTTELGVDSEGFVSLKDLEEAITDKTVFVSVQMVNSEVGTVEPIQEIAKLIRRIKKNRQEASTSASLPLYLHTDASQAPLWLPLRVEKLGIDLLTLDAQKVLGPKGIGALYIKRSTVISPVIRGGVQERGLRGGTPNVPLAGSFAVAMQDAAKDVEMRASRVAETRDYLLSEIKKRIPEVVVNGPTKEGRVANNLNIAIPGLDAEMAVIGLDAEGIAVSTRSACNTGDESPSHVIQALGTPRELLKNAVRITLLPDATKGDVVAIAVALEKIAKRYKTTI</sequence>
<dbReference type="InterPro" id="IPR000192">
    <property type="entry name" value="Aminotrans_V_dom"/>
</dbReference>
<protein>
    <recommendedName>
        <fullName evidence="9">Aminotransferase class V domain-containing protein</fullName>
    </recommendedName>
</protein>
<evidence type="ECO:0000313" key="11">
    <source>
        <dbReference type="Proteomes" id="UP000176568"/>
    </source>
</evidence>
<feature type="domain" description="Aminotransferase class V" evidence="9">
    <location>
        <begin position="8"/>
        <end position="382"/>
    </location>
</feature>
<organism evidence="10 11">
    <name type="scientific">Candidatus Adlerbacteria bacterium RIFOXYC1_FULL_48_26</name>
    <dbReference type="NCBI Taxonomy" id="1797247"/>
    <lineage>
        <taxon>Bacteria</taxon>
        <taxon>Candidatus Adleribacteriota</taxon>
    </lineage>
</organism>
<evidence type="ECO:0000256" key="7">
    <source>
        <dbReference type="ARBA" id="ARBA00023014"/>
    </source>
</evidence>
<evidence type="ECO:0000256" key="2">
    <source>
        <dbReference type="ARBA" id="ARBA00006490"/>
    </source>
</evidence>
<gene>
    <name evidence="10" type="ORF">A2419_00320</name>
</gene>